<dbReference type="PANTHER" id="PTHR11783">
    <property type="entry name" value="SULFOTRANSFERASE SULT"/>
    <property type="match status" value="1"/>
</dbReference>
<keyword evidence="5" id="KW-1185">Reference proteome</keyword>
<dbReference type="InterPro" id="IPR027417">
    <property type="entry name" value="P-loop_NTPase"/>
</dbReference>
<feature type="domain" description="Sulfotransferase" evidence="3">
    <location>
        <begin position="25"/>
        <end position="279"/>
    </location>
</feature>
<dbReference type="Proteomes" id="UP001440612">
    <property type="component" value="Chromosome"/>
</dbReference>
<dbReference type="Pfam" id="PF00685">
    <property type="entry name" value="Sulfotransfer_1"/>
    <property type="match status" value="1"/>
</dbReference>
<organism evidence="4 5">
    <name type="scientific">Yoonia phaeophyticola</name>
    <dbReference type="NCBI Taxonomy" id="3137369"/>
    <lineage>
        <taxon>Bacteria</taxon>
        <taxon>Pseudomonadati</taxon>
        <taxon>Pseudomonadota</taxon>
        <taxon>Alphaproteobacteria</taxon>
        <taxon>Rhodobacterales</taxon>
        <taxon>Paracoccaceae</taxon>
        <taxon>Yoonia</taxon>
    </lineage>
</organism>
<sequence length="296" mass="32944">MMTSRQHYLGPLTDSSRWDQITIRPDDVFVVTPPKCGTTWMQTIVALLLSGDPDIAPDISTNMPWVDIKHRDITELAGRLAAMSERRSMKSHTPLDGLPIDEQAHYICVFRHPLDAHFSFRRHVANIQMPLFKNWYPADETGTAAFHHFLNGQAAGDDCDALPLAHLLRHYKAAKARDARPNVTLIHYADMKRDLPGVFSKLAGLLDVSHDTDTMAALVQAAGFDHMKQHAARYAPAGGRGFFKSDSAFFHSGTHGTWRGKLSDQELTAYDHMMDAQLTASDRDWLENGSGTGIAP</sequence>
<dbReference type="Gene3D" id="3.40.50.300">
    <property type="entry name" value="P-loop containing nucleotide triphosphate hydrolases"/>
    <property type="match status" value="1"/>
</dbReference>
<gene>
    <name evidence="4" type="ORF">AABB29_14530</name>
</gene>
<evidence type="ECO:0000259" key="3">
    <source>
        <dbReference type="Pfam" id="PF00685"/>
    </source>
</evidence>
<dbReference type="RefSeq" id="WP_341366202.1">
    <property type="nucleotide sequence ID" value="NZ_CP150951.2"/>
</dbReference>
<accession>A0ABZ2V0U9</accession>
<protein>
    <submittedName>
        <fullName evidence="4">Sulfotransferase domain-containing protein</fullName>
    </submittedName>
</protein>
<reference evidence="5" key="1">
    <citation type="submission" date="2024-04" db="EMBL/GenBank/DDBJ databases">
        <title>Phylogenomic analyses of a clade within the roseobacter group suggest taxonomic reassignments of species of the genera Aestuariivita, Citreicella, Loktanella, Nautella, Pelagibaca, Ruegeria, Thalassobius, Thiobacimonas and Tropicibacter, and the proposal o.</title>
        <authorList>
            <person name="Jeon C.O."/>
        </authorList>
    </citation>
    <scope>NUCLEOTIDE SEQUENCE [LARGE SCALE GENOMIC DNA]</scope>
    <source>
        <strain evidence="5">BS5-3</strain>
    </source>
</reference>
<comment type="similarity">
    <text evidence="1">Belongs to the sulfotransferase 1 family.</text>
</comment>
<evidence type="ECO:0000256" key="2">
    <source>
        <dbReference type="ARBA" id="ARBA00022679"/>
    </source>
</evidence>
<dbReference type="EMBL" id="CP150951">
    <property type="protein sequence ID" value="WZC48083.1"/>
    <property type="molecule type" value="Genomic_DNA"/>
</dbReference>
<proteinExistence type="inferred from homology"/>
<keyword evidence="2" id="KW-0808">Transferase</keyword>
<evidence type="ECO:0000313" key="5">
    <source>
        <dbReference type="Proteomes" id="UP001440612"/>
    </source>
</evidence>
<evidence type="ECO:0000313" key="4">
    <source>
        <dbReference type="EMBL" id="WZC48083.1"/>
    </source>
</evidence>
<dbReference type="InterPro" id="IPR000863">
    <property type="entry name" value="Sulfotransferase_dom"/>
</dbReference>
<name>A0ABZ2V0U9_9RHOB</name>
<evidence type="ECO:0000256" key="1">
    <source>
        <dbReference type="ARBA" id="ARBA00005771"/>
    </source>
</evidence>
<dbReference type="SUPFAM" id="SSF52540">
    <property type="entry name" value="P-loop containing nucleoside triphosphate hydrolases"/>
    <property type="match status" value="1"/>
</dbReference>